<keyword evidence="4" id="KW-1185">Reference proteome</keyword>
<dbReference type="AlphaFoldDB" id="A0A0W0TVW6"/>
<sequence length="179" mass="21122">MLKTPEAKIHLVAADLNDYPRLQNLARFYVYDMSRYCGFLPGWDCPENGLYECYDCKKYFTEKERYPFLIRVDKELAGFVLINKVGTTPTVDWNVGEFFVIAKFQRQGVGQQIAKRIWQQFSGNWEVAVIPQNERGLNFWRNTIGEFSKNQFSETVKQVSYDLTNPRIIFHFIAHERNE</sequence>
<reference evidence="2 4" key="1">
    <citation type="submission" date="2015-11" db="EMBL/GenBank/DDBJ databases">
        <title>Genomic analysis of 38 Legionella species identifies large and diverse effector repertoires.</title>
        <authorList>
            <person name="Burstein D."/>
            <person name="Amaro F."/>
            <person name="Zusman T."/>
            <person name="Lifshitz Z."/>
            <person name="Cohen O."/>
            <person name="Gilbert J.A."/>
            <person name="Pupko T."/>
            <person name="Shuman H.A."/>
            <person name="Segal G."/>
        </authorList>
    </citation>
    <scope>NUCLEOTIDE SEQUENCE [LARGE SCALE GENOMIC DNA]</scope>
    <source>
        <strain evidence="2 4">WO-44C</strain>
    </source>
</reference>
<dbReference type="CDD" id="cd04301">
    <property type="entry name" value="NAT_SF"/>
    <property type="match status" value="1"/>
</dbReference>
<reference evidence="3 5" key="2">
    <citation type="submission" date="2018-06" db="EMBL/GenBank/DDBJ databases">
        <authorList>
            <consortium name="Pathogen Informatics"/>
            <person name="Doyle S."/>
        </authorList>
    </citation>
    <scope>NUCLEOTIDE SEQUENCE [LARGE SCALE GENOMIC DNA]</scope>
    <source>
        <strain evidence="3 5">NCTC12022</strain>
    </source>
</reference>
<organism evidence="2 4">
    <name type="scientific">Legionella feeleii</name>
    <dbReference type="NCBI Taxonomy" id="453"/>
    <lineage>
        <taxon>Bacteria</taxon>
        <taxon>Pseudomonadati</taxon>
        <taxon>Pseudomonadota</taxon>
        <taxon>Gammaproteobacteria</taxon>
        <taxon>Legionellales</taxon>
        <taxon>Legionellaceae</taxon>
        <taxon>Legionella</taxon>
    </lineage>
</organism>
<dbReference type="InterPro" id="IPR016181">
    <property type="entry name" value="Acyl_CoA_acyltransferase"/>
</dbReference>
<evidence type="ECO:0000313" key="2">
    <source>
        <dbReference type="EMBL" id="KTC99748.1"/>
    </source>
</evidence>
<dbReference type="Gene3D" id="3.40.630.30">
    <property type="match status" value="1"/>
</dbReference>
<evidence type="ECO:0000313" key="3">
    <source>
        <dbReference type="EMBL" id="SPX60469.1"/>
    </source>
</evidence>
<dbReference type="Proteomes" id="UP000251942">
    <property type="component" value="Unassembled WGS sequence"/>
</dbReference>
<evidence type="ECO:0000313" key="5">
    <source>
        <dbReference type="Proteomes" id="UP000251942"/>
    </source>
</evidence>
<keyword evidence="2" id="KW-0808">Transferase</keyword>
<dbReference type="Pfam" id="PF00583">
    <property type="entry name" value="Acetyltransf_1"/>
    <property type="match status" value="1"/>
</dbReference>
<dbReference type="InterPro" id="IPR000182">
    <property type="entry name" value="GNAT_dom"/>
</dbReference>
<dbReference type="Proteomes" id="UP000054698">
    <property type="component" value="Unassembled WGS sequence"/>
</dbReference>
<dbReference type="PATRIC" id="fig|453.4.peg.1422"/>
<feature type="domain" description="N-acetyltransferase" evidence="1">
    <location>
        <begin position="9"/>
        <end position="166"/>
    </location>
</feature>
<dbReference type="EMBL" id="UASS01000010">
    <property type="protein sequence ID" value="SPX60469.1"/>
    <property type="molecule type" value="Genomic_DNA"/>
</dbReference>
<gene>
    <name evidence="2" type="ORF">Lfee_1309</name>
    <name evidence="3" type="ORF">NCTC12022_01200</name>
</gene>
<evidence type="ECO:0000313" key="4">
    <source>
        <dbReference type="Proteomes" id="UP000054698"/>
    </source>
</evidence>
<dbReference type="EMBL" id="LNYB01000049">
    <property type="protein sequence ID" value="KTC99748.1"/>
    <property type="molecule type" value="Genomic_DNA"/>
</dbReference>
<dbReference type="STRING" id="453.Lfee_1309"/>
<proteinExistence type="predicted"/>
<dbReference type="GO" id="GO:0016747">
    <property type="term" value="F:acyltransferase activity, transferring groups other than amino-acyl groups"/>
    <property type="evidence" value="ECO:0007669"/>
    <property type="project" value="InterPro"/>
</dbReference>
<accession>A0A0W0TVW6</accession>
<dbReference type="PROSITE" id="PS51186">
    <property type="entry name" value="GNAT"/>
    <property type="match status" value="1"/>
</dbReference>
<dbReference type="SUPFAM" id="SSF55729">
    <property type="entry name" value="Acyl-CoA N-acyltransferases (Nat)"/>
    <property type="match status" value="1"/>
</dbReference>
<dbReference type="OrthoDB" id="8479334at2"/>
<dbReference type="RefSeq" id="WP_058445098.1">
    <property type="nucleotide sequence ID" value="NZ_CAAAHT010000022.1"/>
</dbReference>
<name>A0A0W0TVW6_9GAMM</name>
<evidence type="ECO:0000259" key="1">
    <source>
        <dbReference type="PROSITE" id="PS51186"/>
    </source>
</evidence>
<protein>
    <submittedName>
        <fullName evidence="2">GNAT family acetyltransferase</fullName>
    </submittedName>
</protein>